<keyword evidence="3" id="KW-1185">Reference proteome</keyword>
<dbReference type="EMBL" id="CP001619">
    <property type="protein sequence ID" value="ACT93570.1"/>
    <property type="molecule type" value="Genomic_DNA"/>
</dbReference>
<feature type="chain" id="PRO_5002969322" evidence="1">
    <location>
        <begin position="20"/>
        <end position="296"/>
    </location>
</feature>
<evidence type="ECO:0000313" key="3">
    <source>
        <dbReference type="Proteomes" id="UP000002011"/>
    </source>
</evidence>
<dbReference type="OrthoDB" id="644207at2"/>
<gene>
    <name evidence="2" type="ordered locus">Dfer_2351</name>
</gene>
<dbReference type="Proteomes" id="UP000002011">
    <property type="component" value="Chromosome"/>
</dbReference>
<reference evidence="2 3" key="1">
    <citation type="journal article" date="2009" name="Stand. Genomic Sci.">
        <title>Complete genome sequence of Dyadobacter fermentans type strain (NS114).</title>
        <authorList>
            <person name="Lang E."/>
            <person name="Lapidus A."/>
            <person name="Chertkov O."/>
            <person name="Brettin T."/>
            <person name="Detter J.C."/>
            <person name="Han C."/>
            <person name="Copeland A."/>
            <person name="Glavina Del Rio T."/>
            <person name="Nolan M."/>
            <person name="Chen F."/>
            <person name="Lucas S."/>
            <person name="Tice H."/>
            <person name="Cheng J.F."/>
            <person name="Land M."/>
            <person name="Hauser L."/>
            <person name="Chang Y.J."/>
            <person name="Jeffries C.D."/>
            <person name="Kopitz M."/>
            <person name="Bruce D."/>
            <person name="Goodwin L."/>
            <person name="Pitluck S."/>
            <person name="Ovchinnikova G."/>
            <person name="Pati A."/>
            <person name="Ivanova N."/>
            <person name="Mavrommatis K."/>
            <person name="Chen A."/>
            <person name="Palaniappan K."/>
            <person name="Chain P."/>
            <person name="Bristow J."/>
            <person name="Eisen J.A."/>
            <person name="Markowitz V."/>
            <person name="Hugenholtz P."/>
            <person name="Goker M."/>
            <person name="Rohde M."/>
            <person name="Kyrpides N.C."/>
            <person name="Klenk H.P."/>
        </authorList>
    </citation>
    <scope>NUCLEOTIDE SEQUENCE [LARGE SCALE GENOMIC DNA]</scope>
    <source>
        <strain evidence="3">ATCC 700827 / DSM 18053 / CIP 107007 / KCTC 52180 / NS114</strain>
    </source>
</reference>
<name>C6VZU2_DYAFD</name>
<dbReference type="KEGG" id="dfe:Dfer_2351"/>
<keyword evidence="1" id="KW-0732">Signal</keyword>
<dbReference type="eggNOG" id="COG5295">
    <property type="taxonomic scope" value="Bacteria"/>
</dbReference>
<feature type="signal peptide" evidence="1">
    <location>
        <begin position="1"/>
        <end position="19"/>
    </location>
</feature>
<protein>
    <submittedName>
        <fullName evidence="2">Uncharacterized protein</fullName>
    </submittedName>
</protein>
<evidence type="ECO:0000313" key="2">
    <source>
        <dbReference type="EMBL" id="ACT93570.1"/>
    </source>
</evidence>
<dbReference type="RefSeq" id="WP_015811820.1">
    <property type="nucleotide sequence ID" value="NC_013037.1"/>
</dbReference>
<dbReference type="AlphaFoldDB" id="C6VZU2"/>
<sequence length="296" mass="31576">MKSFIFLLAALTAAVFAHAQVPQQFAFQGVARDAANKPVSNKSVSVRFTLHQGSEAGPTVYKETHSPQTAASGVFNISVGAGNTLSGSFSAINWNAGPYFLQVELDAAGGSDYETMSTTQLQSVPYALVSSHADNLTGVSSPKNGDMLEFQDGSWTKKPKTKRYHFSGSGSNLIGTLRFVSAMATITIEKDNPNISLSATKTFGSNLTDGGESMSLVLGYRKVGDTQEDYTPFITTDVINNFRVTTRVRLPFTLTGSYATTFKAGEVYEVGMLGKSSNGGSWNDNGPSTGFVEVSY</sequence>
<dbReference type="STRING" id="471854.Dfer_2351"/>
<organism evidence="2 3">
    <name type="scientific">Dyadobacter fermentans (strain ATCC 700827 / DSM 18053 / CIP 107007 / KCTC 52180 / NS114)</name>
    <dbReference type="NCBI Taxonomy" id="471854"/>
    <lineage>
        <taxon>Bacteria</taxon>
        <taxon>Pseudomonadati</taxon>
        <taxon>Bacteroidota</taxon>
        <taxon>Cytophagia</taxon>
        <taxon>Cytophagales</taxon>
        <taxon>Spirosomataceae</taxon>
        <taxon>Dyadobacter</taxon>
    </lineage>
</organism>
<accession>C6VZU2</accession>
<proteinExistence type="predicted"/>
<dbReference type="HOGENOM" id="CLU_939180_0_0_10"/>
<evidence type="ECO:0000256" key="1">
    <source>
        <dbReference type="SAM" id="SignalP"/>
    </source>
</evidence>